<dbReference type="eggNOG" id="COG5513">
    <property type="taxonomic scope" value="Bacteria"/>
</dbReference>
<dbReference type="Pfam" id="PF11738">
    <property type="entry name" value="DUF3298"/>
    <property type="match status" value="1"/>
</dbReference>
<sequence length="197" mass="23154">MDSYRTARLMQEGVTYPVIVRPHNQILENRINRIIRETAEELLPSGRYRTMNIITAASEYETTVNKNEILSIRFENYYYPEMMASGITVVRAVTLNLVTGRRYRLKDLFIPGIDYEDYLNRLIERQIEERDIPLINDFPGITGNEVFYLTEGELVIVYQRYELTPGYYGVLEFEIPYEELQPLIDETSPIYMIAQNS</sequence>
<name>B8CY80_HALOH</name>
<accession>B8CY80</accession>
<dbReference type="InterPro" id="IPR037126">
    <property type="entry name" value="PdaC/RsiV-like_sf"/>
</dbReference>
<dbReference type="Proteomes" id="UP000000719">
    <property type="component" value="Chromosome"/>
</dbReference>
<dbReference type="AlphaFoldDB" id="B8CY80"/>
<reference evidence="2 3" key="1">
    <citation type="journal article" date="2009" name="PLoS ONE">
        <title>Genome analysis of the anaerobic thermohalophilic bacterium Halothermothrix orenii.</title>
        <authorList>
            <person name="Mavromatis K."/>
            <person name="Ivanova N."/>
            <person name="Anderson I."/>
            <person name="Lykidis A."/>
            <person name="Hooper S.D."/>
            <person name="Sun H."/>
            <person name="Kunin V."/>
            <person name="Lapidus A."/>
            <person name="Hugenholtz P."/>
            <person name="Patel B."/>
            <person name="Kyrpides N.C."/>
        </authorList>
    </citation>
    <scope>NUCLEOTIDE SEQUENCE [LARGE SCALE GENOMIC DNA]</scope>
    <source>
        <strain evidence="3">H 168 / OCM 544 / DSM 9562</strain>
    </source>
</reference>
<dbReference type="KEGG" id="hor:Hore_14990"/>
<feature type="domain" description="DUF3298" evidence="1">
    <location>
        <begin position="106"/>
        <end position="178"/>
    </location>
</feature>
<keyword evidence="3" id="KW-1185">Reference proteome</keyword>
<dbReference type="RefSeq" id="WP_012636432.1">
    <property type="nucleotide sequence ID" value="NC_011899.1"/>
</dbReference>
<dbReference type="Gene3D" id="3.30.565.40">
    <property type="entry name" value="Fervidobacterium nodosum Rt17-B1 like"/>
    <property type="match status" value="1"/>
</dbReference>
<protein>
    <submittedName>
        <fullName evidence="2">Putative anti-SigV factor</fullName>
    </submittedName>
</protein>
<evidence type="ECO:0000259" key="1">
    <source>
        <dbReference type="Pfam" id="PF11738"/>
    </source>
</evidence>
<dbReference type="OrthoDB" id="5637at2"/>
<evidence type="ECO:0000313" key="2">
    <source>
        <dbReference type="EMBL" id="ACL70249.1"/>
    </source>
</evidence>
<dbReference type="EMBL" id="CP001098">
    <property type="protein sequence ID" value="ACL70249.1"/>
    <property type="molecule type" value="Genomic_DNA"/>
</dbReference>
<dbReference type="HOGENOM" id="CLU_1174977_0_0_9"/>
<dbReference type="Gene3D" id="3.90.640.20">
    <property type="entry name" value="Heat-shock cognate protein, ATPase"/>
    <property type="match status" value="1"/>
</dbReference>
<proteinExistence type="predicted"/>
<dbReference type="STRING" id="373903.Hore_14990"/>
<dbReference type="InterPro" id="IPR021729">
    <property type="entry name" value="DUF3298"/>
</dbReference>
<evidence type="ECO:0000313" key="3">
    <source>
        <dbReference type="Proteomes" id="UP000000719"/>
    </source>
</evidence>
<gene>
    <name evidence="2" type="ordered locus">Hore_14990</name>
</gene>
<organism evidence="2 3">
    <name type="scientific">Halothermothrix orenii (strain H 168 / OCM 544 / DSM 9562)</name>
    <dbReference type="NCBI Taxonomy" id="373903"/>
    <lineage>
        <taxon>Bacteria</taxon>
        <taxon>Bacillati</taxon>
        <taxon>Bacillota</taxon>
        <taxon>Clostridia</taxon>
        <taxon>Halanaerobiales</taxon>
        <taxon>Halothermotrichaceae</taxon>
        <taxon>Halothermothrix</taxon>
    </lineage>
</organism>